<organism evidence="3 4">
    <name type="scientific">Helobdella robusta</name>
    <name type="common">Californian leech</name>
    <dbReference type="NCBI Taxonomy" id="6412"/>
    <lineage>
        <taxon>Eukaryota</taxon>
        <taxon>Metazoa</taxon>
        <taxon>Spiralia</taxon>
        <taxon>Lophotrochozoa</taxon>
        <taxon>Annelida</taxon>
        <taxon>Clitellata</taxon>
        <taxon>Hirudinea</taxon>
        <taxon>Rhynchobdellida</taxon>
        <taxon>Glossiphoniidae</taxon>
        <taxon>Helobdella</taxon>
    </lineage>
</organism>
<dbReference type="HOGENOM" id="CLU_1070692_0_0_1"/>
<gene>
    <name evidence="3" type="primary">20204958</name>
    <name evidence="2" type="ORF">HELRODRAFT_174330</name>
</gene>
<sequence length="260" mass="30775">MGDVDCNAREIGKAPDNHDARVDVQKGSHHANEKKDDDNNNTDYINPDDDWEVTGKLTNKDNELKELTKSNDSEDEKVSRDKLDTLEKDLKDETTERNIPKSKGRSHQREHREIKRPKQEHTDEMKEQEDENDVRVKQFRDESRDRLNERQDEIEKPKNDSKLKDDYAEERNAQIDHLQLIKNRRHALNEWKGWEKSCQVATWIDDVVHRVRKRGKSRIKMKIVHLDRMAPTQNKKTNAAKGIDQIEDDFRSQWRAVLHT</sequence>
<dbReference type="InParanoid" id="T1F809"/>
<accession>T1F809</accession>
<evidence type="ECO:0000313" key="2">
    <source>
        <dbReference type="EMBL" id="ESO02888.1"/>
    </source>
</evidence>
<feature type="compositionally biased region" description="Basic and acidic residues" evidence="1">
    <location>
        <begin position="1"/>
        <end position="38"/>
    </location>
</feature>
<dbReference type="OrthoDB" id="10030726at2759"/>
<dbReference type="KEGG" id="hro:HELRODRAFT_174330"/>
<dbReference type="GeneID" id="20204958"/>
<feature type="compositionally biased region" description="Basic and acidic residues" evidence="1">
    <location>
        <begin position="58"/>
        <end position="99"/>
    </location>
</feature>
<protein>
    <submittedName>
        <fullName evidence="2 3">Uncharacterized protein</fullName>
    </submittedName>
</protein>
<dbReference type="Proteomes" id="UP000015101">
    <property type="component" value="Unassembled WGS sequence"/>
</dbReference>
<evidence type="ECO:0000256" key="1">
    <source>
        <dbReference type="SAM" id="MobiDB-lite"/>
    </source>
</evidence>
<feature type="compositionally biased region" description="Basic and acidic residues" evidence="1">
    <location>
        <begin position="110"/>
        <end position="125"/>
    </location>
</feature>
<evidence type="ECO:0000313" key="3">
    <source>
        <dbReference type="EnsemblMetazoa" id="HelroP174330"/>
    </source>
</evidence>
<dbReference type="RefSeq" id="XP_009019102.1">
    <property type="nucleotide sequence ID" value="XM_009020854.1"/>
</dbReference>
<keyword evidence="4" id="KW-1185">Reference proteome</keyword>
<dbReference type="EMBL" id="KB096716">
    <property type="protein sequence ID" value="ESO02888.1"/>
    <property type="molecule type" value="Genomic_DNA"/>
</dbReference>
<reference evidence="2 4" key="2">
    <citation type="journal article" date="2013" name="Nature">
        <title>Insights into bilaterian evolution from three spiralian genomes.</title>
        <authorList>
            <person name="Simakov O."/>
            <person name="Marletaz F."/>
            <person name="Cho S.J."/>
            <person name="Edsinger-Gonzales E."/>
            <person name="Havlak P."/>
            <person name="Hellsten U."/>
            <person name="Kuo D.H."/>
            <person name="Larsson T."/>
            <person name="Lv J."/>
            <person name="Arendt D."/>
            <person name="Savage R."/>
            <person name="Osoegawa K."/>
            <person name="de Jong P."/>
            <person name="Grimwood J."/>
            <person name="Chapman J.A."/>
            <person name="Shapiro H."/>
            <person name="Aerts A."/>
            <person name="Otillar R.P."/>
            <person name="Terry A.Y."/>
            <person name="Boore J.L."/>
            <person name="Grigoriev I.V."/>
            <person name="Lindberg D.R."/>
            <person name="Seaver E.C."/>
            <person name="Weisblat D.A."/>
            <person name="Putnam N.H."/>
            <person name="Rokhsar D.S."/>
        </authorList>
    </citation>
    <scope>NUCLEOTIDE SEQUENCE</scope>
</reference>
<feature type="compositionally biased region" description="Basic and acidic residues" evidence="1">
    <location>
        <begin position="133"/>
        <end position="165"/>
    </location>
</feature>
<feature type="compositionally biased region" description="Basic residues" evidence="1">
    <location>
        <begin position="100"/>
        <end position="109"/>
    </location>
</feature>
<dbReference type="EMBL" id="AMQM01004891">
    <property type="status" value="NOT_ANNOTATED_CDS"/>
    <property type="molecule type" value="Genomic_DNA"/>
</dbReference>
<name>T1F809_HELRO</name>
<reference evidence="4" key="1">
    <citation type="submission" date="2012-12" db="EMBL/GenBank/DDBJ databases">
        <authorList>
            <person name="Hellsten U."/>
            <person name="Grimwood J."/>
            <person name="Chapman J.A."/>
            <person name="Shapiro H."/>
            <person name="Aerts A."/>
            <person name="Otillar R.P."/>
            <person name="Terry A.Y."/>
            <person name="Boore J.L."/>
            <person name="Simakov O."/>
            <person name="Marletaz F."/>
            <person name="Cho S.-J."/>
            <person name="Edsinger-Gonzales E."/>
            <person name="Havlak P."/>
            <person name="Kuo D.-H."/>
            <person name="Larsson T."/>
            <person name="Lv J."/>
            <person name="Arendt D."/>
            <person name="Savage R."/>
            <person name="Osoegawa K."/>
            <person name="de Jong P."/>
            <person name="Lindberg D.R."/>
            <person name="Seaver E.C."/>
            <person name="Weisblat D.A."/>
            <person name="Putnam N.H."/>
            <person name="Grigoriev I.V."/>
            <person name="Rokhsar D.S."/>
        </authorList>
    </citation>
    <scope>NUCLEOTIDE SEQUENCE</scope>
</reference>
<feature type="region of interest" description="Disordered" evidence="1">
    <location>
        <begin position="1"/>
        <end position="165"/>
    </location>
</feature>
<dbReference type="CTD" id="20204958"/>
<dbReference type="EnsemblMetazoa" id="HelroT174330">
    <property type="protein sequence ID" value="HelroP174330"/>
    <property type="gene ID" value="HelroG174330"/>
</dbReference>
<reference evidence="3" key="3">
    <citation type="submission" date="2015-06" db="UniProtKB">
        <authorList>
            <consortium name="EnsemblMetazoa"/>
        </authorList>
    </citation>
    <scope>IDENTIFICATION</scope>
</reference>
<dbReference type="AlphaFoldDB" id="T1F809"/>
<evidence type="ECO:0000313" key="4">
    <source>
        <dbReference type="Proteomes" id="UP000015101"/>
    </source>
</evidence>
<proteinExistence type="predicted"/>